<evidence type="ECO:0000313" key="1">
    <source>
        <dbReference type="EMBL" id="KZV93659.1"/>
    </source>
</evidence>
<organism evidence="1 2">
    <name type="scientific">Exidia glandulosa HHB12029</name>
    <dbReference type="NCBI Taxonomy" id="1314781"/>
    <lineage>
        <taxon>Eukaryota</taxon>
        <taxon>Fungi</taxon>
        <taxon>Dikarya</taxon>
        <taxon>Basidiomycota</taxon>
        <taxon>Agaricomycotina</taxon>
        <taxon>Agaricomycetes</taxon>
        <taxon>Auriculariales</taxon>
        <taxon>Exidiaceae</taxon>
        <taxon>Exidia</taxon>
    </lineage>
</organism>
<gene>
    <name evidence="1" type="ORF">EXIGLDRAFT_716901</name>
</gene>
<reference evidence="1 2" key="1">
    <citation type="journal article" date="2016" name="Mol. Biol. Evol.">
        <title>Comparative Genomics of Early-Diverging Mushroom-Forming Fungi Provides Insights into the Origins of Lignocellulose Decay Capabilities.</title>
        <authorList>
            <person name="Nagy L.G."/>
            <person name="Riley R."/>
            <person name="Tritt A."/>
            <person name="Adam C."/>
            <person name="Daum C."/>
            <person name="Floudas D."/>
            <person name="Sun H."/>
            <person name="Yadav J.S."/>
            <person name="Pangilinan J."/>
            <person name="Larsson K.H."/>
            <person name="Matsuura K."/>
            <person name="Barry K."/>
            <person name="Labutti K."/>
            <person name="Kuo R."/>
            <person name="Ohm R.A."/>
            <person name="Bhattacharya S.S."/>
            <person name="Shirouzu T."/>
            <person name="Yoshinaga Y."/>
            <person name="Martin F.M."/>
            <person name="Grigoriev I.V."/>
            <person name="Hibbett D.S."/>
        </authorList>
    </citation>
    <scope>NUCLEOTIDE SEQUENCE [LARGE SCALE GENOMIC DNA]</scope>
    <source>
        <strain evidence="1 2">HHB12029</strain>
    </source>
</reference>
<accession>A0A166ANB8</accession>
<dbReference type="AlphaFoldDB" id="A0A166ANB8"/>
<dbReference type="InParanoid" id="A0A166ANB8"/>
<proteinExistence type="predicted"/>
<keyword evidence="2" id="KW-1185">Reference proteome</keyword>
<protein>
    <submittedName>
        <fullName evidence="1">Uncharacterized protein</fullName>
    </submittedName>
</protein>
<name>A0A166ANB8_EXIGL</name>
<sequence length="64" mass="7519">MTRWRQVSCVYLGPCVNNDRAKFQERAFCIPSYASPHRPVRQRRVNHEDLPKINMKCVSLTRTG</sequence>
<dbReference type="Proteomes" id="UP000077266">
    <property type="component" value="Unassembled WGS sequence"/>
</dbReference>
<evidence type="ECO:0000313" key="2">
    <source>
        <dbReference type="Proteomes" id="UP000077266"/>
    </source>
</evidence>
<dbReference type="EMBL" id="KV425986">
    <property type="protein sequence ID" value="KZV93659.1"/>
    <property type="molecule type" value="Genomic_DNA"/>
</dbReference>